<feature type="region of interest" description="Disordered" evidence="1">
    <location>
        <begin position="49"/>
        <end position="81"/>
    </location>
</feature>
<proteinExistence type="predicted"/>
<name>Q5W296_BORAF</name>
<sequence>MTKTKSDIIKLNIITTILALICISCAPINKIDPKPKKHTNAKEKTQNLFQESKDLAPSNQESKDLAPSNQESKDLAPSNQESKDLETILLELEAIGKKLEAQKKQEDEGIAKITAEQSDFLDTFKIGPLELVVKENQIEMKRIIYSSLNYETKKIKTLEEILEKLKKKSTNNQILGRFIHHISWSIQFRLNQHLKVIKDELLTLSQKEAEELLINVKSDLILKQRFKKTLNETIAAYNKNSESIKTNEDKLAAHMNENYEEFTSLKPI</sequence>
<dbReference type="Pfam" id="PF05714">
    <property type="entry name" value="PFam54_60"/>
    <property type="match status" value="1"/>
</dbReference>
<protein>
    <submittedName>
        <fullName evidence="2">Putative surface antigen</fullName>
    </submittedName>
</protein>
<reference evidence="2" key="1">
    <citation type="journal article" date="2005" name="Infect. Immun.">
        <title>Identification and functional characterization of complement regulator-acquiring surface protein 1 of the Lyme disease spirochetes Borrelia afzelii and Borrelia garinii.</title>
        <authorList>
            <person name="Wallich R."/>
            <person name="Pattathu J."/>
            <person name="Kitiratschky V."/>
            <person name="Brenner C."/>
            <person name="Zipfel P.F."/>
            <person name="Brade V."/>
            <person name="Simon M.M."/>
            <person name="Kraiczy P."/>
        </authorList>
    </citation>
    <scope>NUCLEOTIDE SEQUENCE</scope>
    <source>
        <strain evidence="2">MMS</strain>
        <plasmid evidence="2">lp54</plasmid>
    </source>
</reference>
<organism evidence="2">
    <name type="scientific">Borreliella afzelii</name>
    <name type="common">Borrelia afzelii</name>
    <dbReference type="NCBI Taxonomy" id="29518"/>
    <lineage>
        <taxon>Bacteria</taxon>
        <taxon>Pseudomonadati</taxon>
        <taxon>Spirochaetota</taxon>
        <taxon>Spirochaetia</taxon>
        <taxon>Spirochaetales</taxon>
        <taxon>Borreliaceae</taxon>
        <taxon>Borreliella</taxon>
    </lineage>
</organism>
<dbReference type="InterPro" id="IPR008421">
    <property type="entry name" value="Borrelia_lipoprotein_PFam54/60"/>
</dbReference>
<evidence type="ECO:0000313" key="2">
    <source>
        <dbReference type="EMBL" id="CAH10079.2"/>
    </source>
</evidence>
<dbReference type="AlphaFoldDB" id="Q5W296"/>
<evidence type="ECO:0000256" key="1">
    <source>
        <dbReference type="SAM" id="MobiDB-lite"/>
    </source>
</evidence>
<accession>Q5W296</accession>
<gene>
    <name evidence="2" type="primary">mmsa69</name>
</gene>
<dbReference type="EMBL" id="AJ786368">
    <property type="protein sequence ID" value="CAH10079.2"/>
    <property type="molecule type" value="Genomic_DNA"/>
</dbReference>
<dbReference type="Gene3D" id="1.10.3160.10">
    <property type="entry name" value="Bbcrasp-1"/>
    <property type="match status" value="1"/>
</dbReference>
<keyword evidence="2" id="KW-0614">Plasmid</keyword>
<geneLocation type="plasmid" evidence="2">
    <name>lp54</name>
</geneLocation>
<dbReference type="NCBIfam" id="NF033729">
    <property type="entry name" value="borfam54_2"/>
    <property type="match status" value="1"/>
</dbReference>